<dbReference type="RefSeq" id="XP_062880040.1">
    <property type="nucleotide sequence ID" value="XM_063023970.1"/>
</dbReference>
<protein>
    <recommendedName>
        <fullName evidence="1">holo-[acyl-carrier-protein] synthase</fullName>
        <ecNumber evidence="1">2.7.8.7</ecNumber>
    </recommendedName>
</protein>
<dbReference type="Pfam" id="PF01648">
    <property type="entry name" value="ACPS"/>
    <property type="match status" value="1"/>
</dbReference>
<evidence type="ECO:0000313" key="4">
    <source>
        <dbReference type="EMBL" id="WPK27663.1"/>
    </source>
</evidence>
<dbReference type="InterPro" id="IPR008278">
    <property type="entry name" value="4-PPantetheinyl_Trfase_dom"/>
</dbReference>
<evidence type="ECO:0000259" key="3">
    <source>
        <dbReference type="Pfam" id="PF01648"/>
    </source>
</evidence>
<accession>A0AAX4HGN4</accession>
<dbReference type="PANTHER" id="PTHR12215">
    <property type="entry name" value="PHOSPHOPANTETHEINE TRANSFERASE"/>
    <property type="match status" value="1"/>
</dbReference>
<dbReference type="AlphaFoldDB" id="A0AAX4HGN4"/>
<dbReference type="InterPro" id="IPR050559">
    <property type="entry name" value="P-Pant_transferase_sf"/>
</dbReference>
<dbReference type="SUPFAM" id="SSF56214">
    <property type="entry name" value="4'-phosphopantetheinyl transferase"/>
    <property type="match status" value="2"/>
</dbReference>
<dbReference type="GO" id="GO:0000287">
    <property type="term" value="F:magnesium ion binding"/>
    <property type="evidence" value="ECO:0007669"/>
    <property type="project" value="InterPro"/>
</dbReference>
<dbReference type="Gene3D" id="3.90.470.20">
    <property type="entry name" value="4'-phosphopantetheinyl transferase domain"/>
    <property type="match status" value="2"/>
</dbReference>
<dbReference type="GO" id="GO:0005829">
    <property type="term" value="C:cytosol"/>
    <property type="evidence" value="ECO:0007669"/>
    <property type="project" value="TreeGrafter"/>
</dbReference>
<evidence type="ECO:0000256" key="1">
    <source>
        <dbReference type="ARBA" id="ARBA00013172"/>
    </source>
</evidence>
<dbReference type="InterPro" id="IPR037143">
    <property type="entry name" value="4-PPantetheinyl_Trfase_dom_sf"/>
</dbReference>
<dbReference type="GO" id="GO:0008897">
    <property type="term" value="F:holo-[acyl-carrier-protein] synthase activity"/>
    <property type="evidence" value="ECO:0007669"/>
    <property type="project" value="UniProtKB-EC"/>
</dbReference>
<proteinExistence type="predicted"/>
<gene>
    <name evidence="4" type="ORF">PUMCH_005060</name>
</gene>
<keyword evidence="5" id="KW-1185">Reference proteome</keyword>
<name>A0AAX4HGN4_9ASCO</name>
<dbReference type="GeneID" id="88176119"/>
<feature type="domain" description="4'-phosphopantetheinyl transferase" evidence="3">
    <location>
        <begin position="132"/>
        <end position="217"/>
    </location>
</feature>
<dbReference type="KEGG" id="asau:88176119"/>
<dbReference type="EMBL" id="CP138900">
    <property type="protein sequence ID" value="WPK27663.1"/>
    <property type="molecule type" value="Genomic_DNA"/>
</dbReference>
<organism evidence="4 5">
    <name type="scientific">Australozyma saopauloensis</name>
    <dbReference type="NCBI Taxonomy" id="291208"/>
    <lineage>
        <taxon>Eukaryota</taxon>
        <taxon>Fungi</taxon>
        <taxon>Dikarya</taxon>
        <taxon>Ascomycota</taxon>
        <taxon>Saccharomycotina</taxon>
        <taxon>Pichiomycetes</taxon>
        <taxon>Metschnikowiaceae</taxon>
        <taxon>Australozyma</taxon>
    </lineage>
</organism>
<dbReference type="PANTHER" id="PTHR12215:SF10">
    <property type="entry name" value="L-AMINOADIPATE-SEMIALDEHYDE DEHYDROGENASE-PHOSPHOPANTETHEINYL TRANSFERASE"/>
    <property type="match status" value="1"/>
</dbReference>
<evidence type="ECO:0000313" key="5">
    <source>
        <dbReference type="Proteomes" id="UP001338582"/>
    </source>
</evidence>
<sequence>MPPNFEVDHESKILIFVSATSSLQLTNLLLDAFNFELCLRKLALSEQRIVRDTRHNSVKALVLRLFSKYVLNYSLFVSGEHASFKPWDELELLFNGYGKPKLGRLDSSKIEFNSSSSNNLASITVQFNSDSPVGIDLSHESQDSISSTDFMLQFQGIFTRAEIDQLESIDDVHLKYCTFNHFWTLKEAFAKFLGTGLNIDLTSFGFQLGNHLAFQKDKTTPSSGSRELDWHHDITVDIGDLPEDIRKDIQTKPIKCSSTILQPSSGQLLPVIMSVVHQTNVEHYQCIQIDMEKIVKGIIDGNESYQV</sequence>
<evidence type="ECO:0000256" key="2">
    <source>
        <dbReference type="ARBA" id="ARBA00022679"/>
    </source>
</evidence>
<keyword evidence="2" id="KW-0808">Transferase</keyword>
<dbReference type="Proteomes" id="UP001338582">
    <property type="component" value="Chromosome 7"/>
</dbReference>
<reference evidence="4 5" key="1">
    <citation type="submission" date="2023-10" db="EMBL/GenBank/DDBJ databases">
        <title>Draft Genome Sequence of Candida saopaulonensis from a very Premature Infant with Sepsis.</title>
        <authorList>
            <person name="Ning Y."/>
            <person name="Dai R."/>
            <person name="Xiao M."/>
            <person name="Xu Y."/>
            <person name="Yan Q."/>
            <person name="Zhang L."/>
        </authorList>
    </citation>
    <scope>NUCLEOTIDE SEQUENCE [LARGE SCALE GENOMIC DNA]</scope>
    <source>
        <strain evidence="4 5">19XY460</strain>
    </source>
</reference>
<dbReference type="GO" id="GO:0019878">
    <property type="term" value="P:lysine biosynthetic process via aminoadipic acid"/>
    <property type="evidence" value="ECO:0007669"/>
    <property type="project" value="TreeGrafter"/>
</dbReference>
<dbReference type="EC" id="2.7.8.7" evidence="1"/>